<sequence length="170" mass="19412">MMYIRTLLVVAIIWSQSFIRAQDSSAEQTSSPAHEIIINKDSFGTYPAVVLNLDTHELIKFDKGKTEEETFKGIKVKNGFFIEPDDPEFASISINDSGLRPQLLTLEDSLSVTLEDAKKLEINREKLDADEIKSGLFFIVKTTEGAFYRFQILLFDKVANELKLRYKKIE</sequence>
<keyword evidence="1" id="KW-0732">Signal</keyword>
<evidence type="ECO:0000313" key="3">
    <source>
        <dbReference type="Proteomes" id="UP001500459"/>
    </source>
</evidence>
<evidence type="ECO:0008006" key="4">
    <source>
        <dbReference type="Google" id="ProtNLM"/>
    </source>
</evidence>
<feature type="signal peptide" evidence="1">
    <location>
        <begin position="1"/>
        <end position="21"/>
    </location>
</feature>
<evidence type="ECO:0000256" key="1">
    <source>
        <dbReference type="SAM" id="SignalP"/>
    </source>
</evidence>
<evidence type="ECO:0000313" key="2">
    <source>
        <dbReference type="EMBL" id="GAA4116088.1"/>
    </source>
</evidence>
<reference evidence="3" key="1">
    <citation type="journal article" date="2019" name="Int. J. Syst. Evol. Microbiol.">
        <title>The Global Catalogue of Microorganisms (GCM) 10K type strain sequencing project: providing services to taxonomists for standard genome sequencing and annotation.</title>
        <authorList>
            <consortium name="The Broad Institute Genomics Platform"/>
            <consortium name="The Broad Institute Genome Sequencing Center for Infectious Disease"/>
            <person name="Wu L."/>
            <person name="Ma J."/>
        </authorList>
    </citation>
    <scope>NUCLEOTIDE SEQUENCE [LARGE SCALE GENOMIC DNA]</scope>
    <source>
        <strain evidence="3">JCM 17106</strain>
    </source>
</reference>
<gene>
    <name evidence="2" type="ORF">GCM10022393_16570</name>
</gene>
<comment type="caution">
    <text evidence="2">The sequence shown here is derived from an EMBL/GenBank/DDBJ whole genome shotgun (WGS) entry which is preliminary data.</text>
</comment>
<accession>A0ABP7XH84</accession>
<proteinExistence type="predicted"/>
<dbReference type="Proteomes" id="UP001500459">
    <property type="component" value="Unassembled WGS sequence"/>
</dbReference>
<protein>
    <recommendedName>
        <fullName evidence="4">DUF4138 domain-containing protein</fullName>
    </recommendedName>
</protein>
<organism evidence="2 3">
    <name type="scientific">Aquimarina addita</name>
    <dbReference type="NCBI Taxonomy" id="870485"/>
    <lineage>
        <taxon>Bacteria</taxon>
        <taxon>Pseudomonadati</taxon>
        <taxon>Bacteroidota</taxon>
        <taxon>Flavobacteriia</taxon>
        <taxon>Flavobacteriales</taxon>
        <taxon>Flavobacteriaceae</taxon>
        <taxon>Aquimarina</taxon>
    </lineage>
</organism>
<keyword evidence="3" id="KW-1185">Reference proteome</keyword>
<dbReference type="EMBL" id="BAABCW010000005">
    <property type="protein sequence ID" value="GAA4116088.1"/>
    <property type="molecule type" value="Genomic_DNA"/>
</dbReference>
<dbReference type="RefSeq" id="WP_344926372.1">
    <property type="nucleotide sequence ID" value="NZ_BAABCW010000005.1"/>
</dbReference>
<feature type="chain" id="PRO_5046338158" description="DUF4138 domain-containing protein" evidence="1">
    <location>
        <begin position="22"/>
        <end position="170"/>
    </location>
</feature>
<name>A0ABP7XH84_9FLAO</name>